<evidence type="ECO:0000256" key="6">
    <source>
        <dbReference type="SAM" id="Phobius"/>
    </source>
</evidence>
<feature type="transmembrane region" description="Helical" evidence="6">
    <location>
        <begin position="360"/>
        <end position="380"/>
    </location>
</feature>
<comment type="caution">
    <text evidence="7">The sequence shown here is derived from an EMBL/GenBank/DDBJ whole genome shotgun (WGS) entry which is preliminary data.</text>
</comment>
<feature type="transmembrane region" description="Helical" evidence="6">
    <location>
        <begin position="117"/>
        <end position="138"/>
    </location>
</feature>
<keyword evidence="2 6" id="KW-0812">Transmembrane</keyword>
<evidence type="ECO:0000256" key="1">
    <source>
        <dbReference type="ARBA" id="ARBA00004141"/>
    </source>
</evidence>
<dbReference type="PANTHER" id="PTHR10924:SF6">
    <property type="entry name" value="SOLUTE CARRIER FAMILY 49 MEMBER A3"/>
    <property type="match status" value="1"/>
</dbReference>
<evidence type="ECO:0000256" key="2">
    <source>
        <dbReference type="ARBA" id="ARBA00022692"/>
    </source>
</evidence>
<dbReference type="InterPro" id="IPR049680">
    <property type="entry name" value="FLVCR1-2_SLC49-like"/>
</dbReference>
<name>A0A1G4I4H2_TRYEQ</name>
<evidence type="ECO:0000256" key="5">
    <source>
        <dbReference type="SAM" id="MobiDB-lite"/>
    </source>
</evidence>
<feature type="transmembrane region" description="Helical" evidence="6">
    <location>
        <begin position="422"/>
        <end position="448"/>
    </location>
</feature>
<evidence type="ECO:0000313" key="8">
    <source>
        <dbReference type="Proteomes" id="UP000195570"/>
    </source>
</evidence>
<dbReference type="VEuPathDB" id="TriTrypDB:TEOVI_000545200"/>
<evidence type="ECO:0000256" key="3">
    <source>
        <dbReference type="ARBA" id="ARBA00022989"/>
    </source>
</evidence>
<dbReference type="SUPFAM" id="SSF103473">
    <property type="entry name" value="MFS general substrate transporter"/>
    <property type="match status" value="1"/>
</dbReference>
<proteinExistence type="predicted"/>
<feature type="transmembrane region" description="Helical" evidence="6">
    <location>
        <begin position="215"/>
        <end position="234"/>
    </location>
</feature>
<dbReference type="GO" id="GO:0022857">
    <property type="term" value="F:transmembrane transporter activity"/>
    <property type="evidence" value="ECO:0007669"/>
    <property type="project" value="InterPro"/>
</dbReference>
<keyword evidence="3 6" id="KW-1133">Transmembrane helix</keyword>
<comment type="subcellular location">
    <subcellularLocation>
        <location evidence="1">Membrane</location>
        <topology evidence="1">Multi-pass membrane protein</topology>
    </subcellularLocation>
</comment>
<dbReference type="EMBL" id="CZPT02000615">
    <property type="protein sequence ID" value="SCU66770.1"/>
    <property type="molecule type" value="Genomic_DNA"/>
</dbReference>
<dbReference type="InterPro" id="IPR036259">
    <property type="entry name" value="MFS_trans_sf"/>
</dbReference>
<evidence type="ECO:0000256" key="4">
    <source>
        <dbReference type="ARBA" id="ARBA00023136"/>
    </source>
</evidence>
<keyword evidence="4 6" id="KW-0472">Membrane</keyword>
<dbReference type="GeneID" id="92379392"/>
<feature type="transmembrane region" description="Helical" evidence="6">
    <location>
        <begin position="178"/>
        <end position="203"/>
    </location>
</feature>
<feature type="transmembrane region" description="Helical" evidence="6">
    <location>
        <begin position="494"/>
        <end position="515"/>
    </location>
</feature>
<dbReference type="Pfam" id="PF07690">
    <property type="entry name" value="MFS_1"/>
    <property type="match status" value="1"/>
</dbReference>
<reference evidence="7" key="1">
    <citation type="submission" date="2016-09" db="EMBL/GenBank/DDBJ databases">
        <authorList>
            <person name="Hebert L."/>
            <person name="Moumen B."/>
        </authorList>
    </citation>
    <scope>NUCLEOTIDE SEQUENCE [LARGE SCALE GENOMIC DNA]</scope>
    <source>
        <strain evidence="7">OVI</strain>
    </source>
</reference>
<organism evidence="7 8">
    <name type="scientific">Trypanosoma equiperdum</name>
    <dbReference type="NCBI Taxonomy" id="5694"/>
    <lineage>
        <taxon>Eukaryota</taxon>
        <taxon>Discoba</taxon>
        <taxon>Euglenozoa</taxon>
        <taxon>Kinetoplastea</taxon>
        <taxon>Metakinetoplastina</taxon>
        <taxon>Trypanosomatida</taxon>
        <taxon>Trypanosomatidae</taxon>
        <taxon>Trypanosoma</taxon>
    </lineage>
</organism>
<dbReference type="AlphaFoldDB" id="A0A1G4I4H2"/>
<accession>A0A1G4I4H2</accession>
<feature type="transmembrane region" description="Helical" evidence="6">
    <location>
        <begin position="144"/>
        <end position="166"/>
    </location>
</feature>
<dbReference type="InterPro" id="IPR011701">
    <property type="entry name" value="MFS"/>
</dbReference>
<dbReference type="Proteomes" id="UP000195570">
    <property type="component" value="Unassembled WGS sequence"/>
</dbReference>
<dbReference type="RefSeq" id="XP_067078174.1">
    <property type="nucleotide sequence ID" value="XM_067222073.1"/>
</dbReference>
<feature type="transmembrane region" description="Helical" evidence="6">
    <location>
        <begin position="460"/>
        <end position="482"/>
    </location>
</feature>
<sequence length="545" mass="60280">MCQTLTTDGLSGEVRPAFTEEEQNPNRCSDDSGDGVNSMETRMKGDPWRFAVAAIFCLLSISNAMQWIAFASIFDETRTYFNMTAVQVNYLATTYVIAYVVAVFLSCKLFEVTGLKAGILIAATANAIGASIKLVAVYAWPHMILLFLAQAFNSVTEILTIAPPPLIANRWFPVEERVAANAVMTICLNVGCGLGALIPVFFVSPEKQEQRHFAALFWFQFGLCAGTFALTFIIPQLPRQSPSYAADRQQKMEAKRLRTLRERQNRQSGAGAPAETQPPLEVVEDDRLNMYDDDDVESVAEPINVFSTLGDTFRAMRTNSSFVFLSIASAAELGLIWSVATVLPQCLVPFGVTGSESGWISFLNLVLGSVIAPIVMHYFGQNWRHKQSLLVISIILVVNVCALCLCYYFGPSGDDHRIYYVVVVFLLWGGVAGLCQNFMLPIMFDFVVELTFPMRESTSAPVLTWAACLSNLVLTVVFGEVLGENPTRTDSAKVLLGTVIVCIIGCVALVLVRPLKRREEFEHRMEELDRAALQLPQDASHERVR</sequence>
<dbReference type="Gene3D" id="1.20.1250.20">
    <property type="entry name" value="MFS general substrate transporter like domains"/>
    <property type="match status" value="1"/>
</dbReference>
<feature type="transmembrane region" description="Helical" evidence="6">
    <location>
        <begin position="322"/>
        <end position="340"/>
    </location>
</feature>
<feature type="transmembrane region" description="Helical" evidence="6">
    <location>
        <begin position="48"/>
        <end position="70"/>
    </location>
</feature>
<protein>
    <submittedName>
        <fullName evidence="7">Variant surface glycoprotein (VSG), putative</fullName>
    </submittedName>
</protein>
<dbReference type="PANTHER" id="PTHR10924">
    <property type="entry name" value="MAJOR FACILITATOR SUPERFAMILY PROTEIN-RELATED"/>
    <property type="match status" value="1"/>
</dbReference>
<feature type="transmembrane region" description="Helical" evidence="6">
    <location>
        <begin position="389"/>
        <end position="410"/>
    </location>
</feature>
<dbReference type="GO" id="GO:0016020">
    <property type="term" value="C:membrane"/>
    <property type="evidence" value="ECO:0007669"/>
    <property type="project" value="UniProtKB-SubCell"/>
</dbReference>
<evidence type="ECO:0000313" key="7">
    <source>
        <dbReference type="EMBL" id="SCU66770.1"/>
    </source>
</evidence>
<feature type="transmembrane region" description="Helical" evidence="6">
    <location>
        <begin position="90"/>
        <end position="110"/>
    </location>
</feature>
<gene>
    <name evidence="7" type="ORF">TEOVI_000545200</name>
</gene>
<feature type="region of interest" description="Disordered" evidence="5">
    <location>
        <begin position="13"/>
        <end position="36"/>
    </location>
</feature>
<keyword evidence="8" id="KW-1185">Reference proteome</keyword>